<organism evidence="1 2">
    <name type="scientific">Rosa chinensis</name>
    <name type="common">China rose</name>
    <dbReference type="NCBI Taxonomy" id="74649"/>
    <lineage>
        <taxon>Eukaryota</taxon>
        <taxon>Viridiplantae</taxon>
        <taxon>Streptophyta</taxon>
        <taxon>Embryophyta</taxon>
        <taxon>Tracheophyta</taxon>
        <taxon>Spermatophyta</taxon>
        <taxon>Magnoliopsida</taxon>
        <taxon>eudicotyledons</taxon>
        <taxon>Gunneridae</taxon>
        <taxon>Pentapetalae</taxon>
        <taxon>rosids</taxon>
        <taxon>fabids</taxon>
        <taxon>Rosales</taxon>
        <taxon>Rosaceae</taxon>
        <taxon>Rosoideae</taxon>
        <taxon>Rosoideae incertae sedis</taxon>
        <taxon>Rosa</taxon>
    </lineage>
</organism>
<proteinExistence type="predicted"/>
<reference evidence="1 2" key="1">
    <citation type="journal article" date="2018" name="Nat. Genet.">
        <title>The Rosa genome provides new insights in the design of modern roses.</title>
        <authorList>
            <person name="Bendahmane M."/>
        </authorList>
    </citation>
    <scope>NUCLEOTIDE SEQUENCE [LARGE SCALE GENOMIC DNA]</scope>
    <source>
        <strain evidence="2">cv. Old Blush</strain>
    </source>
</reference>
<dbReference type="Gramene" id="PRQ34019">
    <property type="protein sequence ID" value="PRQ34019"/>
    <property type="gene ID" value="RchiOBHm_Chr5g0064141"/>
</dbReference>
<accession>A0A2P6QIM1</accession>
<dbReference type="AlphaFoldDB" id="A0A2P6QIM1"/>
<dbReference type="EMBL" id="PDCK01000043">
    <property type="protein sequence ID" value="PRQ34019.1"/>
    <property type="molecule type" value="Genomic_DNA"/>
</dbReference>
<sequence length="52" mass="5707">MLTMLVWYGEHNAAALAHVILLSIATHKDQVKSPCERSTSLSSAICGYMVEE</sequence>
<keyword evidence="2" id="KW-1185">Reference proteome</keyword>
<comment type="caution">
    <text evidence="1">The sequence shown here is derived from an EMBL/GenBank/DDBJ whole genome shotgun (WGS) entry which is preliminary data.</text>
</comment>
<name>A0A2P6QIM1_ROSCH</name>
<evidence type="ECO:0000313" key="1">
    <source>
        <dbReference type="EMBL" id="PRQ34019.1"/>
    </source>
</evidence>
<gene>
    <name evidence="1" type="ORF">RchiOBHm_Chr5g0064141</name>
</gene>
<evidence type="ECO:0000313" key="2">
    <source>
        <dbReference type="Proteomes" id="UP000238479"/>
    </source>
</evidence>
<protein>
    <submittedName>
        <fullName evidence="1">Uncharacterized protein</fullName>
    </submittedName>
</protein>
<dbReference type="Proteomes" id="UP000238479">
    <property type="component" value="Chromosome 5"/>
</dbReference>